<sequence>MKKYIIILAVLFVGASAFAQKERTLTLNKETNLIDVVYFHDNGEISQTGSYTADGKLEGEWIKYDKEGAKIVTAYYKEGKKVGKWVYVVDGKLKEVDYSKNVASL</sequence>
<feature type="chain" id="PRO_5037710114" evidence="1">
    <location>
        <begin position="20"/>
        <end position="105"/>
    </location>
</feature>
<keyword evidence="3" id="KW-1185">Reference proteome</keyword>
<evidence type="ECO:0000313" key="2">
    <source>
        <dbReference type="EMBL" id="MBC3758143.1"/>
    </source>
</evidence>
<dbReference type="Gene3D" id="2.20.110.10">
    <property type="entry name" value="Histone H3 K4-specific methyltransferase SET7/9 N-terminal domain"/>
    <property type="match status" value="1"/>
</dbReference>
<protein>
    <submittedName>
        <fullName evidence="2">Nicotinic acid mononucleotide adenyltransferase</fullName>
    </submittedName>
</protein>
<comment type="caution">
    <text evidence="2">The sequence shown here is derived from an EMBL/GenBank/DDBJ whole genome shotgun (WGS) entry which is preliminary data.</text>
</comment>
<accession>A0A923HDI3</accession>
<dbReference type="EMBL" id="JACNMF010000002">
    <property type="protein sequence ID" value="MBC3758143.1"/>
    <property type="molecule type" value="Genomic_DNA"/>
</dbReference>
<evidence type="ECO:0000256" key="1">
    <source>
        <dbReference type="SAM" id="SignalP"/>
    </source>
</evidence>
<proteinExistence type="predicted"/>
<feature type="signal peptide" evidence="1">
    <location>
        <begin position="1"/>
        <end position="19"/>
    </location>
</feature>
<dbReference type="SUPFAM" id="SSF82185">
    <property type="entry name" value="Histone H3 K4-specific methyltransferase SET7/9 N-terminal domain"/>
    <property type="match status" value="1"/>
</dbReference>
<gene>
    <name evidence="2" type="ORF">H7U19_06995</name>
</gene>
<dbReference type="RefSeq" id="WP_186560615.1">
    <property type="nucleotide sequence ID" value="NZ_JACNMF010000002.1"/>
</dbReference>
<evidence type="ECO:0000313" key="3">
    <source>
        <dbReference type="Proteomes" id="UP000656244"/>
    </source>
</evidence>
<dbReference type="Proteomes" id="UP000656244">
    <property type="component" value="Unassembled WGS sequence"/>
</dbReference>
<dbReference type="AlphaFoldDB" id="A0A923HDI3"/>
<reference evidence="2" key="1">
    <citation type="submission" date="2020-08" db="EMBL/GenBank/DDBJ databases">
        <title>Hyunsoonleella sp. strain SJ7 genome sequencing and assembly.</title>
        <authorList>
            <person name="Kim I."/>
        </authorList>
    </citation>
    <scope>NUCLEOTIDE SEQUENCE</scope>
    <source>
        <strain evidence="2">SJ7</strain>
    </source>
</reference>
<name>A0A923HDI3_9FLAO</name>
<organism evidence="2 3">
    <name type="scientific">Hyunsoonleella aquatilis</name>
    <dbReference type="NCBI Taxonomy" id="2762758"/>
    <lineage>
        <taxon>Bacteria</taxon>
        <taxon>Pseudomonadati</taxon>
        <taxon>Bacteroidota</taxon>
        <taxon>Flavobacteriia</taxon>
        <taxon>Flavobacteriales</taxon>
        <taxon>Flavobacteriaceae</taxon>
    </lineage>
</organism>
<keyword evidence="1" id="KW-0732">Signal</keyword>